<dbReference type="Proteomes" id="UP000054485">
    <property type="component" value="Unassembled WGS sequence"/>
</dbReference>
<reference evidence="3" key="2">
    <citation type="submission" date="2015-01" db="EMBL/GenBank/DDBJ databases">
        <title>Evolutionary Origins and Diversification of the Mycorrhizal Mutualists.</title>
        <authorList>
            <consortium name="DOE Joint Genome Institute"/>
            <consortium name="Mycorrhizal Genomics Consortium"/>
            <person name="Kohler A."/>
            <person name="Kuo A."/>
            <person name="Nagy L.G."/>
            <person name="Floudas D."/>
            <person name="Copeland A."/>
            <person name="Barry K.W."/>
            <person name="Cichocki N."/>
            <person name="Veneault-Fourrey C."/>
            <person name="LaButti K."/>
            <person name="Lindquist E.A."/>
            <person name="Lipzen A."/>
            <person name="Lundell T."/>
            <person name="Morin E."/>
            <person name="Murat C."/>
            <person name="Riley R."/>
            <person name="Ohm R."/>
            <person name="Sun H."/>
            <person name="Tunlid A."/>
            <person name="Henrissat B."/>
            <person name="Grigoriev I.V."/>
            <person name="Hibbett D.S."/>
            <person name="Martin F."/>
        </authorList>
    </citation>
    <scope>NUCLEOTIDE SEQUENCE [LARGE SCALE GENOMIC DNA]</scope>
    <source>
        <strain evidence="3">UH-Slu-Lm8-n1</strain>
    </source>
</reference>
<proteinExistence type="predicted"/>
<dbReference type="AlphaFoldDB" id="A0A0C9ZLW7"/>
<sequence length="136" mass="15309">MFLFGLECIPLLYVCSNCLICLRLTSKCHTFGERLAGPCAPYLCLTDAFTVDTERTVVAAISMVLHSVKCNHLHHKGSFRAVRTAHQHRRQDNLCISTLADAYIFQNFFWPTVGAFSHDGAFQVLAGDQFHCLVRM</sequence>
<feature type="signal peptide" evidence="1">
    <location>
        <begin position="1"/>
        <end position="16"/>
    </location>
</feature>
<accession>A0A0C9ZLW7</accession>
<reference evidence="2 3" key="1">
    <citation type="submission" date="2014-04" db="EMBL/GenBank/DDBJ databases">
        <authorList>
            <consortium name="DOE Joint Genome Institute"/>
            <person name="Kuo A."/>
            <person name="Ruytinx J."/>
            <person name="Rineau F."/>
            <person name="Colpaert J."/>
            <person name="Kohler A."/>
            <person name="Nagy L.G."/>
            <person name="Floudas D."/>
            <person name="Copeland A."/>
            <person name="Barry K.W."/>
            <person name="Cichocki N."/>
            <person name="Veneault-Fourrey C."/>
            <person name="LaButti K."/>
            <person name="Lindquist E.A."/>
            <person name="Lipzen A."/>
            <person name="Lundell T."/>
            <person name="Morin E."/>
            <person name="Murat C."/>
            <person name="Sun H."/>
            <person name="Tunlid A."/>
            <person name="Henrissat B."/>
            <person name="Grigoriev I.V."/>
            <person name="Hibbett D.S."/>
            <person name="Martin F."/>
            <person name="Nordberg H.P."/>
            <person name="Cantor M.N."/>
            <person name="Hua S.X."/>
        </authorList>
    </citation>
    <scope>NUCLEOTIDE SEQUENCE [LARGE SCALE GENOMIC DNA]</scope>
    <source>
        <strain evidence="2 3">UH-Slu-Lm8-n1</strain>
    </source>
</reference>
<gene>
    <name evidence="2" type="ORF">CY34DRAFT_389177</name>
</gene>
<feature type="chain" id="PRO_5002207159" description="Secreted protein" evidence="1">
    <location>
        <begin position="17"/>
        <end position="136"/>
    </location>
</feature>
<dbReference type="InParanoid" id="A0A0C9ZLW7"/>
<dbReference type="EMBL" id="KN835389">
    <property type="protein sequence ID" value="KIK38515.1"/>
    <property type="molecule type" value="Genomic_DNA"/>
</dbReference>
<protein>
    <recommendedName>
        <fullName evidence="4">Secreted protein</fullName>
    </recommendedName>
</protein>
<evidence type="ECO:0000256" key="1">
    <source>
        <dbReference type="SAM" id="SignalP"/>
    </source>
</evidence>
<evidence type="ECO:0000313" key="2">
    <source>
        <dbReference type="EMBL" id="KIK38515.1"/>
    </source>
</evidence>
<keyword evidence="3" id="KW-1185">Reference proteome</keyword>
<organism evidence="2 3">
    <name type="scientific">Suillus luteus UH-Slu-Lm8-n1</name>
    <dbReference type="NCBI Taxonomy" id="930992"/>
    <lineage>
        <taxon>Eukaryota</taxon>
        <taxon>Fungi</taxon>
        <taxon>Dikarya</taxon>
        <taxon>Basidiomycota</taxon>
        <taxon>Agaricomycotina</taxon>
        <taxon>Agaricomycetes</taxon>
        <taxon>Agaricomycetidae</taxon>
        <taxon>Boletales</taxon>
        <taxon>Suillineae</taxon>
        <taxon>Suillaceae</taxon>
        <taxon>Suillus</taxon>
    </lineage>
</organism>
<dbReference type="HOGENOM" id="CLU_1876796_0_0_1"/>
<evidence type="ECO:0000313" key="3">
    <source>
        <dbReference type="Proteomes" id="UP000054485"/>
    </source>
</evidence>
<evidence type="ECO:0008006" key="4">
    <source>
        <dbReference type="Google" id="ProtNLM"/>
    </source>
</evidence>
<keyword evidence="1" id="KW-0732">Signal</keyword>
<name>A0A0C9ZLW7_9AGAM</name>